<evidence type="ECO:0000313" key="2">
    <source>
        <dbReference type="WBParaSite" id="nRc.2.0.1.t23485-RA"/>
    </source>
</evidence>
<sequence length="118" mass="13302">MMRSIANPIKVNITAGSSDTKLQRLPIVATCLLVRRVQSERSKLLEKCLNDSANQMIIRPDFKTKIRKLLIITDKITQPKGQFRTLKLFIVNAAKSASAAIFLRERIELASSPSRYSD</sequence>
<protein>
    <submittedName>
        <fullName evidence="2">Uncharacterized protein</fullName>
    </submittedName>
</protein>
<organism evidence="1 2">
    <name type="scientific">Romanomermis culicivorax</name>
    <name type="common">Nematode worm</name>
    <dbReference type="NCBI Taxonomy" id="13658"/>
    <lineage>
        <taxon>Eukaryota</taxon>
        <taxon>Metazoa</taxon>
        <taxon>Ecdysozoa</taxon>
        <taxon>Nematoda</taxon>
        <taxon>Enoplea</taxon>
        <taxon>Dorylaimia</taxon>
        <taxon>Mermithida</taxon>
        <taxon>Mermithoidea</taxon>
        <taxon>Mermithidae</taxon>
        <taxon>Romanomermis</taxon>
    </lineage>
</organism>
<reference evidence="2" key="1">
    <citation type="submission" date="2022-11" db="UniProtKB">
        <authorList>
            <consortium name="WormBaseParasite"/>
        </authorList>
    </citation>
    <scope>IDENTIFICATION</scope>
</reference>
<name>A0A915JCG6_ROMCU</name>
<proteinExistence type="predicted"/>
<dbReference type="AlphaFoldDB" id="A0A915JCG6"/>
<dbReference type="WBParaSite" id="nRc.2.0.1.t23485-RA">
    <property type="protein sequence ID" value="nRc.2.0.1.t23485-RA"/>
    <property type="gene ID" value="nRc.2.0.1.g23485"/>
</dbReference>
<evidence type="ECO:0000313" key="1">
    <source>
        <dbReference type="Proteomes" id="UP000887565"/>
    </source>
</evidence>
<accession>A0A915JCG6</accession>
<dbReference type="Proteomes" id="UP000887565">
    <property type="component" value="Unplaced"/>
</dbReference>
<keyword evidence="1" id="KW-1185">Reference proteome</keyword>